<feature type="transmembrane region" description="Helical" evidence="17">
    <location>
        <begin position="91"/>
        <end position="116"/>
    </location>
</feature>
<dbReference type="Proteomes" id="UP000694397">
    <property type="component" value="Chromosome 1"/>
</dbReference>
<evidence type="ECO:0000256" key="7">
    <source>
        <dbReference type="ARBA" id="ARBA00022826"/>
    </source>
</evidence>
<evidence type="ECO:0000256" key="1">
    <source>
        <dbReference type="ARBA" id="ARBA00004477"/>
    </source>
</evidence>
<keyword evidence="3" id="KW-0813">Transport</keyword>
<dbReference type="PANTHER" id="PTHR12454">
    <property type="entry name" value="TRIMERIC INTRACELLULAR CATION CHANNEL"/>
    <property type="match status" value="1"/>
</dbReference>
<dbReference type="Ensembl" id="ENSSFOT00015053958.1">
    <property type="protein sequence ID" value="ENSSFOP00015058010.1"/>
    <property type="gene ID" value="ENSSFOG00015026672.1"/>
</dbReference>
<keyword evidence="12" id="KW-0407">Ion channel</keyword>
<dbReference type="AlphaFoldDB" id="A0A8C9TU82"/>
<evidence type="ECO:0000256" key="2">
    <source>
        <dbReference type="ARBA" id="ARBA00005766"/>
    </source>
</evidence>
<dbReference type="InterPro" id="IPR007866">
    <property type="entry name" value="TRIC_channel"/>
</dbReference>
<keyword evidence="7" id="KW-0631">Potassium channel</keyword>
<keyword evidence="11 17" id="KW-0472">Membrane</keyword>
<evidence type="ECO:0000313" key="19">
    <source>
        <dbReference type="Proteomes" id="UP000694397"/>
    </source>
</evidence>
<gene>
    <name evidence="18" type="primary">TMEM38B</name>
</gene>
<dbReference type="OrthoDB" id="195817at2759"/>
<dbReference type="Pfam" id="PF05197">
    <property type="entry name" value="TRIC"/>
    <property type="match status" value="1"/>
</dbReference>
<keyword evidence="6" id="KW-0256">Endoplasmic reticulum</keyword>
<dbReference type="GeneTree" id="ENSGT00390000018845"/>
<evidence type="ECO:0000256" key="16">
    <source>
        <dbReference type="SAM" id="MobiDB-lite"/>
    </source>
</evidence>
<evidence type="ECO:0000256" key="8">
    <source>
        <dbReference type="ARBA" id="ARBA00022958"/>
    </source>
</evidence>
<comment type="function">
    <text evidence="14">Intracellular monovalent cation channel required for maintenance of rapid intracellular calcium release. Acts as a potassium counter-ion channel that functions in synchronization with calcium release from intracellular stores. Activated by increased cytosolic Ca(2+) levels.</text>
</comment>
<comment type="similarity">
    <text evidence="2">Belongs to the TMEM38 family.</text>
</comment>
<evidence type="ECO:0000256" key="17">
    <source>
        <dbReference type="SAM" id="Phobius"/>
    </source>
</evidence>
<evidence type="ECO:0000256" key="14">
    <source>
        <dbReference type="ARBA" id="ARBA00045968"/>
    </source>
</evidence>
<reference evidence="18" key="3">
    <citation type="submission" date="2025-09" db="UniProtKB">
        <authorList>
            <consortium name="Ensembl"/>
        </authorList>
    </citation>
    <scope>IDENTIFICATION</scope>
</reference>
<evidence type="ECO:0000256" key="15">
    <source>
        <dbReference type="ARBA" id="ARBA00047059"/>
    </source>
</evidence>
<feature type="region of interest" description="Disordered" evidence="16">
    <location>
        <begin position="259"/>
        <end position="292"/>
    </location>
</feature>
<dbReference type="GO" id="GO:0005789">
    <property type="term" value="C:endoplasmic reticulum membrane"/>
    <property type="evidence" value="ECO:0007669"/>
    <property type="project" value="UniProtKB-SubCell"/>
</dbReference>
<reference evidence="18 19" key="1">
    <citation type="submission" date="2019-04" db="EMBL/GenBank/DDBJ databases">
        <authorList>
            <consortium name="Wellcome Sanger Institute Data Sharing"/>
        </authorList>
    </citation>
    <scope>NUCLEOTIDE SEQUENCE [LARGE SCALE GENOMIC DNA]</scope>
</reference>
<dbReference type="PANTHER" id="PTHR12454:SF5">
    <property type="entry name" value="TRIMERIC INTRACELLULAR CATION CHANNEL TYPE B"/>
    <property type="match status" value="1"/>
</dbReference>
<evidence type="ECO:0000256" key="10">
    <source>
        <dbReference type="ARBA" id="ARBA00023065"/>
    </source>
</evidence>
<evidence type="ECO:0000256" key="9">
    <source>
        <dbReference type="ARBA" id="ARBA00022989"/>
    </source>
</evidence>
<sequence>MEVLLRLEALSRAVSALPMFPLFDAAHYVASTVALREQPGAVGVARHSPFACWFSAMLHCFGGAVLSGLMLAQPSVAPLSNTGSVLLASLVWYLVFYCPLDLVYRCAAFLPIRLVLSSMKEVSRTWKVLGGVTQARSQYKDGLLVMVAVGWARGAGSGLIGNFEQLVRGVWKPETNELLKMSYPTKVTLMGAVLFTLQQAGRLPIEEHHLVFVYTVFLVYSKVWMMLTGSASSPLAPLEAAMYRVFFALQPQEPTCTMQTCDQLSEPGNPTRSTSENSSTAGSVGLGSKVNSSDCVETQEHCLAKTEEILAQSTEHRTHLQKRK</sequence>
<proteinExistence type="inferred from homology"/>
<evidence type="ECO:0000256" key="6">
    <source>
        <dbReference type="ARBA" id="ARBA00022824"/>
    </source>
</evidence>
<name>A0A8C9TU82_SCLFO</name>
<evidence type="ECO:0000256" key="12">
    <source>
        <dbReference type="ARBA" id="ARBA00023303"/>
    </source>
</evidence>
<accession>A0A8C9TU82</accession>
<evidence type="ECO:0000256" key="3">
    <source>
        <dbReference type="ARBA" id="ARBA00022448"/>
    </source>
</evidence>
<evidence type="ECO:0000313" key="18">
    <source>
        <dbReference type="Ensembl" id="ENSSFOP00015058010.1"/>
    </source>
</evidence>
<keyword evidence="8" id="KW-0630">Potassium</keyword>
<keyword evidence="9 17" id="KW-1133">Transmembrane helix</keyword>
<keyword evidence="5 17" id="KW-0812">Transmembrane</keyword>
<dbReference type="GO" id="GO:0042802">
    <property type="term" value="F:identical protein binding"/>
    <property type="evidence" value="ECO:0007669"/>
    <property type="project" value="InterPro"/>
</dbReference>
<keyword evidence="19" id="KW-1185">Reference proteome</keyword>
<organism evidence="18 19">
    <name type="scientific">Scleropages formosus</name>
    <name type="common">Asian bonytongue</name>
    <name type="synonym">Osteoglossum formosum</name>
    <dbReference type="NCBI Taxonomy" id="113540"/>
    <lineage>
        <taxon>Eukaryota</taxon>
        <taxon>Metazoa</taxon>
        <taxon>Chordata</taxon>
        <taxon>Craniata</taxon>
        <taxon>Vertebrata</taxon>
        <taxon>Euteleostomi</taxon>
        <taxon>Actinopterygii</taxon>
        <taxon>Neopterygii</taxon>
        <taxon>Teleostei</taxon>
        <taxon>Osteoglossocephala</taxon>
        <taxon>Osteoglossomorpha</taxon>
        <taxon>Osteoglossiformes</taxon>
        <taxon>Osteoglossidae</taxon>
        <taxon>Scleropages</taxon>
    </lineage>
</organism>
<keyword evidence="4" id="KW-0633">Potassium transport</keyword>
<protein>
    <submittedName>
        <fullName evidence="18">Transmembrane protein 38B</fullName>
    </submittedName>
</protein>
<keyword evidence="10" id="KW-0406">Ion transport</keyword>
<dbReference type="GO" id="GO:0005267">
    <property type="term" value="F:potassium channel activity"/>
    <property type="evidence" value="ECO:0007669"/>
    <property type="project" value="UniProtKB-KW"/>
</dbReference>
<reference evidence="18" key="2">
    <citation type="submission" date="2025-08" db="UniProtKB">
        <authorList>
            <consortium name="Ensembl"/>
        </authorList>
    </citation>
    <scope>IDENTIFICATION</scope>
</reference>
<comment type="subcellular location">
    <subcellularLocation>
        <location evidence="1">Endoplasmic reticulum membrane</location>
        <topology evidence="1">Multi-pass membrane protein</topology>
    </subcellularLocation>
</comment>
<evidence type="ECO:0000256" key="4">
    <source>
        <dbReference type="ARBA" id="ARBA00022538"/>
    </source>
</evidence>
<evidence type="ECO:0000256" key="5">
    <source>
        <dbReference type="ARBA" id="ARBA00022692"/>
    </source>
</evidence>
<comment type="catalytic activity">
    <reaction evidence="13">
        <text>K(+)(in) = K(+)(out)</text>
        <dbReference type="Rhea" id="RHEA:29463"/>
        <dbReference type="ChEBI" id="CHEBI:29103"/>
    </reaction>
</comment>
<feature type="transmembrane region" description="Helical" evidence="17">
    <location>
        <begin position="50"/>
        <end position="71"/>
    </location>
</feature>
<feature type="compositionally biased region" description="Polar residues" evidence="16">
    <location>
        <begin position="259"/>
        <end position="282"/>
    </location>
</feature>
<dbReference type="KEGG" id="sfm:108930941"/>
<evidence type="ECO:0000256" key="11">
    <source>
        <dbReference type="ARBA" id="ARBA00023136"/>
    </source>
</evidence>
<comment type="subunit">
    <text evidence="15">Homotrimer; conformation seems to be controled by binding to diacylglycerol (DAG).</text>
</comment>
<evidence type="ECO:0000256" key="13">
    <source>
        <dbReference type="ARBA" id="ARBA00034430"/>
    </source>
</evidence>